<gene>
    <name evidence="2" type="ORF">BN2476_650060</name>
</gene>
<dbReference type="OrthoDB" id="8780603at2"/>
<evidence type="ECO:0000313" key="3">
    <source>
        <dbReference type="Proteomes" id="UP000195569"/>
    </source>
</evidence>
<dbReference type="RefSeq" id="WP_087738133.1">
    <property type="nucleotide sequence ID" value="NZ_CYGY02000065.1"/>
</dbReference>
<accession>A0A1N7SN09</accession>
<sequence length="64" mass="7370">MKSNRNLYIGLALCLVMTCWVFFGSTGLGYTEYRPLRARDMFGLAIPWICVITVLIRDRRKGIV</sequence>
<dbReference type="Proteomes" id="UP000195569">
    <property type="component" value="Unassembled WGS sequence"/>
</dbReference>
<protein>
    <submittedName>
        <fullName evidence="2">Uncharacterized protein</fullName>
    </submittedName>
</protein>
<dbReference type="GeneID" id="301100833"/>
<dbReference type="AlphaFoldDB" id="A0A1N7SN09"/>
<proteinExistence type="predicted"/>
<organism evidence="2 3">
    <name type="scientific">Paraburkholderia piptadeniae</name>
    <dbReference type="NCBI Taxonomy" id="1701573"/>
    <lineage>
        <taxon>Bacteria</taxon>
        <taxon>Pseudomonadati</taxon>
        <taxon>Pseudomonadota</taxon>
        <taxon>Betaproteobacteria</taxon>
        <taxon>Burkholderiales</taxon>
        <taxon>Burkholderiaceae</taxon>
        <taxon>Paraburkholderia</taxon>
    </lineage>
</organism>
<evidence type="ECO:0000256" key="1">
    <source>
        <dbReference type="SAM" id="Phobius"/>
    </source>
</evidence>
<name>A0A1N7SN09_9BURK</name>
<feature type="transmembrane region" description="Helical" evidence="1">
    <location>
        <begin position="7"/>
        <end position="30"/>
    </location>
</feature>
<evidence type="ECO:0000313" key="2">
    <source>
        <dbReference type="EMBL" id="SIT48800.1"/>
    </source>
</evidence>
<keyword evidence="1" id="KW-1133">Transmembrane helix</keyword>
<reference evidence="2" key="1">
    <citation type="submission" date="2016-12" db="EMBL/GenBank/DDBJ databases">
        <authorList>
            <person name="Moulin L."/>
        </authorList>
    </citation>
    <scope>NUCLEOTIDE SEQUENCE [LARGE SCALE GENOMIC DNA]</scope>
    <source>
        <strain evidence="2">STM 7183</strain>
    </source>
</reference>
<keyword evidence="1" id="KW-0472">Membrane</keyword>
<keyword evidence="3" id="KW-1185">Reference proteome</keyword>
<feature type="transmembrane region" description="Helical" evidence="1">
    <location>
        <begin position="36"/>
        <end position="56"/>
    </location>
</feature>
<keyword evidence="1" id="KW-0812">Transmembrane</keyword>
<comment type="caution">
    <text evidence="2">The sequence shown here is derived from an EMBL/GenBank/DDBJ whole genome shotgun (WGS) entry which is preliminary data.</text>
</comment>
<dbReference type="EMBL" id="CYGY02000065">
    <property type="protein sequence ID" value="SIT48800.1"/>
    <property type="molecule type" value="Genomic_DNA"/>
</dbReference>